<evidence type="ECO:0000313" key="2">
    <source>
        <dbReference type="EMBL" id="ORB14458.1"/>
    </source>
</evidence>
<protein>
    <submittedName>
        <fullName evidence="2">Dimethyladenosine transferase</fullName>
    </submittedName>
</protein>
<dbReference type="OrthoDB" id="6624781at2"/>
<reference evidence="2 3" key="1">
    <citation type="submission" date="2017-02" db="EMBL/GenBank/DDBJ databases">
        <title>The new phylogeny of genus Mycobacterium.</title>
        <authorList>
            <person name="Tortoli E."/>
            <person name="Trovato A."/>
            <person name="Cirillo D.M."/>
        </authorList>
    </citation>
    <scope>NUCLEOTIDE SEQUENCE [LARGE SCALE GENOMIC DNA]</scope>
    <source>
        <strain evidence="2 3">DSM 45145</strain>
    </source>
</reference>
<dbReference type="EMBL" id="MVIC01000017">
    <property type="protein sequence ID" value="ORB14458.1"/>
    <property type="molecule type" value="Genomic_DNA"/>
</dbReference>
<keyword evidence="2" id="KW-0808">Transferase</keyword>
<organism evidence="1 4">
    <name type="scientific">Mycobacterium noviomagense</name>
    <dbReference type="NCBI Taxonomy" id="459858"/>
    <lineage>
        <taxon>Bacteria</taxon>
        <taxon>Bacillati</taxon>
        <taxon>Actinomycetota</taxon>
        <taxon>Actinomycetes</taxon>
        <taxon>Mycobacteriales</taxon>
        <taxon>Mycobacteriaceae</taxon>
        <taxon>Mycobacterium</taxon>
    </lineage>
</organism>
<reference evidence="1 4" key="2">
    <citation type="journal article" date="2019" name="Emerg. Microbes Infect.">
        <title>Comprehensive subspecies identification of 175 nontuberculous mycobacteria species based on 7547 genomic profiles.</title>
        <authorList>
            <person name="Matsumoto Y."/>
            <person name="Kinjo T."/>
            <person name="Motooka D."/>
            <person name="Nabeya D."/>
            <person name="Jung N."/>
            <person name="Uechi K."/>
            <person name="Horii T."/>
            <person name="Iida T."/>
            <person name="Fujita J."/>
            <person name="Nakamura S."/>
        </authorList>
    </citation>
    <scope>NUCLEOTIDE SEQUENCE [LARGE SCALE GENOMIC DNA]</scope>
    <source>
        <strain evidence="1 4">JCM 16367</strain>
    </source>
</reference>
<dbReference type="GO" id="GO:0016740">
    <property type="term" value="F:transferase activity"/>
    <property type="evidence" value="ECO:0007669"/>
    <property type="project" value="UniProtKB-KW"/>
</dbReference>
<gene>
    <name evidence="2" type="ORF">BST37_11155</name>
    <name evidence="1" type="ORF">MNVI_22500</name>
</gene>
<dbReference type="RefSeq" id="WP_083087776.1">
    <property type="nucleotide sequence ID" value="NZ_AP022583.1"/>
</dbReference>
<dbReference type="CDD" id="cd07825">
    <property type="entry name" value="SRPBCC_7"/>
    <property type="match status" value="1"/>
</dbReference>
<evidence type="ECO:0000313" key="4">
    <source>
        <dbReference type="Proteomes" id="UP000466894"/>
    </source>
</evidence>
<accession>A0A7I7PEE1</accession>
<reference evidence="1" key="3">
    <citation type="submission" date="2020-02" db="EMBL/GenBank/DDBJ databases">
        <authorList>
            <person name="Matsumoto Y."/>
            <person name="Motooka D."/>
            <person name="Nakamura S."/>
        </authorList>
    </citation>
    <scope>NUCLEOTIDE SEQUENCE</scope>
    <source>
        <strain evidence="1">JCM 16367</strain>
    </source>
</reference>
<evidence type="ECO:0000313" key="1">
    <source>
        <dbReference type="EMBL" id="BBY06932.1"/>
    </source>
</evidence>
<dbReference type="InterPro" id="IPR019587">
    <property type="entry name" value="Polyketide_cyclase/dehydratase"/>
</dbReference>
<keyword evidence="3" id="KW-1185">Reference proteome</keyword>
<dbReference type="Proteomes" id="UP000466894">
    <property type="component" value="Chromosome"/>
</dbReference>
<dbReference type="SUPFAM" id="SSF55961">
    <property type="entry name" value="Bet v1-like"/>
    <property type="match status" value="1"/>
</dbReference>
<dbReference type="KEGG" id="mnv:MNVI_22500"/>
<evidence type="ECO:0000313" key="3">
    <source>
        <dbReference type="Proteomes" id="UP000192374"/>
    </source>
</evidence>
<sequence length="156" mass="17535">MTVTTVDAGPQQVSRSVEVAAPARELFAIVADPRRHHELDGSGTVGANIRGPERLGPGARFSTKMKMFGMPYRITSTVTAFEPDRLIEWRHPVGHRWRWEFSPITPSKTRVTETFDYHDAGPVKNAFKYYELTGFAKRNAAGIEATLRRLADRYSA</sequence>
<dbReference type="Proteomes" id="UP000192374">
    <property type="component" value="Unassembled WGS sequence"/>
</dbReference>
<dbReference type="AlphaFoldDB" id="A0A7I7PEE1"/>
<name>A0A7I7PEE1_9MYCO</name>
<dbReference type="Pfam" id="PF10604">
    <property type="entry name" value="Polyketide_cyc2"/>
    <property type="match status" value="1"/>
</dbReference>
<proteinExistence type="predicted"/>
<dbReference type="EMBL" id="AP022583">
    <property type="protein sequence ID" value="BBY06932.1"/>
    <property type="molecule type" value="Genomic_DNA"/>
</dbReference>
<dbReference type="InterPro" id="IPR023393">
    <property type="entry name" value="START-like_dom_sf"/>
</dbReference>
<dbReference type="Gene3D" id="3.30.530.20">
    <property type="match status" value="1"/>
</dbReference>